<accession>A0AAJ1MLM6</accession>
<dbReference type="NCBIfam" id="TIGR02550">
    <property type="entry name" value="flagell_flgL"/>
    <property type="match status" value="1"/>
</dbReference>
<keyword evidence="8" id="KW-0969">Cilium</keyword>
<dbReference type="SUPFAM" id="SSF64518">
    <property type="entry name" value="Phase 1 flagellin"/>
    <property type="match status" value="1"/>
</dbReference>
<evidence type="ECO:0000259" key="7">
    <source>
        <dbReference type="Pfam" id="PF00700"/>
    </source>
</evidence>
<dbReference type="AlphaFoldDB" id="A0AAJ1MLM6"/>
<dbReference type="Pfam" id="PF00669">
    <property type="entry name" value="Flagellin_N"/>
    <property type="match status" value="1"/>
</dbReference>
<dbReference type="PANTHER" id="PTHR42792">
    <property type="entry name" value="FLAGELLIN"/>
    <property type="match status" value="1"/>
</dbReference>
<dbReference type="InterPro" id="IPR046358">
    <property type="entry name" value="Flagellin_C"/>
</dbReference>
<keyword evidence="8" id="KW-0282">Flagellum</keyword>
<keyword evidence="5" id="KW-0975">Bacterial flagellum</keyword>
<comment type="caution">
    <text evidence="8">The sequence shown here is derived from an EMBL/GenBank/DDBJ whole genome shotgun (WGS) entry which is preliminary data.</text>
</comment>
<dbReference type="Proteomes" id="UP001221217">
    <property type="component" value="Unassembled WGS sequence"/>
</dbReference>
<comment type="subcellular location">
    <subcellularLocation>
        <location evidence="2">Periplasmic flagellum</location>
    </subcellularLocation>
</comment>
<dbReference type="GO" id="GO:0055040">
    <property type="term" value="C:periplasmic flagellum"/>
    <property type="evidence" value="ECO:0007669"/>
    <property type="project" value="UniProtKB-SubCell"/>
</dbReference>
<dbReference type="GO" id="GO:0009424">
    <property type="term" value="C:bacterial-type flagellum hook"/>
    <property type="evidence" value="ECO:0007669"/>
    <property type="project" value="InterPro"/>
</dbReference>
<evidence type="ECO:0000259" key="6">
    <source>
        <dbReference type="Pfam" id="PF00669"/>
    </source>
</evidence>
<protein>
    <submittedName>
        <fullName evidence="8">Flagellar hook-associated protein 3</fullName>
    </submittedName>
</protein>
<reference evidence="8 9" key="1">
    <citation type="submission" date="2022-12" db="EMBL/GenBank/DDBJ databases">
        <title>Metagenome assembled genome from gulf of manar.</title>
        <authorList>
            <person name="Kohli P."/>
            <person name="Pk S."/>
            <person name="Venkata Ramana C."/>
            <person name="Sasikala C."/>
        </authorList>
    </citation>
    <scope>NUCLEOTIDE SEQUENCE [LARGE SCALE GENOMIC DNA]</scope>
    <source>
        <strain evidence="8">JB008</strain>
    </source>
</reference>
<dbReference type="InterPro" id="IPR001029">
    <property type="entry name" value="Flagellin_N"/>
</dbReference>
<evidence type="ECO:0000313" key="9">
    <source>
        <dbReference type="Proteomes" id="UP001221217"/>
    </source>
</evidence>
<dbReference type="GO" id="GO:0071973">
    <property type="term" value="P:bacterial-type flagellum-dependent cell motility"/>
    <property type="evidence" value="ECO:0007669"/>
    <property type="project" value="InterPro"/>
</dbReference>
<keyword evidence="4" id="KW-0574">Periplasm</keyword>
<dbReference type="InterPro" id="IPR013384">
    <property type="entry name" value="Flagell_FlgL"/>
</dbReference>
<comment type="function">
    <text evidence="1">Component of the core of the flagella.</text>
</comment>
<name>A0AAJ1MLM6_9SPIO</name>
<organism evidence="8 9">
    <name type="scientific">Candidatus Thalassospirochaeta sargassi</name>
    <dbReference type="NCBI Taxonomy" id="3119039"/>
    <lineage>
        <taxon>Bacteria</taxon>
        <taxon>Pseudomonadati</taxon>
        <taxon>Spirochaetota</taxon>
        <taxon>Spirochaetia</taxon>
        <taxon>Spirochaetales</taxon>
        <taxon>Spirochaetaceae</taxon>
        <taxon>Candidatus Thalassospirochaeta</taxon>
    </lineage>
</organism>
<dbReference type="NCBIfam" id="NF005187">
    <property type="entry name" value="PRK06663.1"/>
    <property type="match status" value="1"/>
</dbReference>
<dbReference type="Gene3D" id="1.20.1330.10">
    <property type="entry name" value="f41 fragment of flagellin, N-terminal domain"/>
    <property type="match status" value="2"/>
</dbReference>
<evidence type="ECO:0000256" key="1">
    <source>
        <dbReference type="ARBA" id="ARBA00004095"/>
    </source>
</evidence>
<comment type="similarity">
    <text evidence="3">Belongs to the bacterial flagellin family.</text>
</comment>
<dbReference type="EMBL" id="JAQQAL010000039">
    <property type="protein sequence ID" value="MDC7228031.1"/>
    <property type="molecule type" value="Genomic_DNA"/>
</dbReference>
<dbReference type="PRINTS" id="PR00207">
    <property type="entry name" value="FLAGELLIN"/>
</dbReference>
<evidence type="ECO:0000256" key="3">
    <source>
        <dbReference type="ARBA" id="ARBA00005709"/>
    </source>
</evidence>
<proteinExistence type="inferred from homology"/>
<dbReference type="Pfam" id="PF00700">
    <property type="entry name" value="Flagellin_C"/>
    <property type="match status" value="1"/>
</dbReference>
<sequence>MKRISTYMPNDDYQYRMRLQEWKMGDLNAKIGEQTRVKELRDDPLAAAHSTRFQSKITRLSRFSDNIENVQSNHRIAEGYITSANDIVLRIRELAIQGANDTYSKEDKAYMAEEVDQLLNELVAISNAENGSGDTIFAGDKNDGLAFRADKGMIPGVSGTRITSVEYIGTVNKQVAEVSENSYINVDFPGNRVFWAEQQQIFSAVDSSNYSVLEDSSILIDGEQIALNAGDNIHAIISKINRADVAVKAQMDPVTNSIILKTTTPHQIWMEDAGEGSVLKDIGLVSSQAGSPPANIDRDARVAGGSLFDMVIKLRDDLYSGNTIDIGGMALKGIDMAHTNMLSELSRLGAEDQRLQTTYERIAYEIPNIQQMNSNAVDLDFAEAITELKMMEMTQQATLQTAAKVLQPTLLDYMR</sequence>
<evidence type="ECO:0000313" key="8">
    <source>
        <dbReference type="EMBL" id="MDC7228031.1"/>
    </source>
</evidence>
<evidence type="ECO:0000256" key="2">
    <source>
        <dbReference type="ARBA" id="ARBA00004631"/>
    </source>
</evidence>
<dbReference type="InterPro" id="IPR001492">
    <property type="entry name" value="Flagellin"/>
</dbReference>
<feature type="domain" description="Flagellin N-terminal" evidence="6">
    <location>
        <begin position="4"/>
        <end position="140"/>
    </location>
</feature>
<keyword evidence="8" id="KW-0966">Cell projection</keyword>
<feature type="domain" description="Flagellin C-terminal" evidence="7">
    <location>
        <begin position="331"/>
        <end position="413"/>
    </location>
</feature>
<dbReference type="PANTHER" id="PTHR42792:SF1">
    <property type="entry name" value="FLAGELLAR HOOK-ASSOCIATED PROTEIN 3"/>
    <property type="match status" value="1"/>
</dbReference>
<dbReference type="GO" id="GO:0005198">
    <property type="term" value="F:structural molecule activity"/>
    <property type="evidence" value="ECO:0007669"/>
    <property type="project" value="InterPro"/>
</dbReference>
<evidence type="ECO:0000256" key="4">
    <source>
        <dbReference type="ARBA" id="ARBA00022764"/>
    </source>
</evidence>
<evidence type="ECO:0000256" key="5">
    <source>
        <dbReference type="ARBA" id="ARBA00023143"/>
    </source>
</evidence>
<gene>
    <name evidence="8" type="ORF">PQJ61_14810</name>
</gene>